<dbReference type="Proteomes" id="UP000034927">
    <property type="component" value="Unassembled WGS sequence"/>
</dbReference>
<evidence type="ECO:0000313" key="1">
    <source>
        <dbReference type="EMBL" id="KKP59591.1"/>
    </source>
</evidence>
<dbReference type="AlphaFoldDB" id="A0A0G0B7B5"/>
<gene>
    <name evidence="1" type="ORF">UR53_C0001G0091</name>
</gene>
<evidence type="ECO:0000313" key="2">
    <source>
        <dbReference type="Proteomes" id="UP000034927"/>
    </source>
</evidence>
<proteinExistence type="predicted"/>
<organism evidence="1 2">
    <name type="scientific">Candidatus Magasanikbacteria bacterium GW2011_GWC2_34_16</name>
    <dbReference type="NCBI Taxonomy" id="1619045"/>
    <lineage>
        <taxon>Bacteria</taxon>
        <taxon>Candidatus Magasanikiibacteriota</taxon>
    </lineage>
</organism>
<name>A0A0G0B7B5_9BACT</name>
<dbReference type="PATRIC" id="fig|1619045.3.peg.97"/>
<dbReference type="InterPro" id="IPR036069">
    <property type="entry name" value="DUF34/NIF3_sf"/>
</dbReference>
<accession>A0A0G0B7B5</accession>
<sequence length="321" mass="35517">MLVKQIFELAVNMAKSVDPRGAQGIKEYLADVKKEHDKSSSEAKSYFNAERLDHPYSDSGVHFSDDKTVVKRVLAGIDIDGSEILLASQLSERGKKIDLVMGHHPLGRGLADLHGVMDMQVAMFEQAGVPVHVAEKMMEERIKEVGRSIHPINHYQIIDMARLLKVNLMNTHTPTDNLVNNFLMKFLSKKKLRTVGDFLDALLEIPEYQEAKRRGAGPNLLSGNPKSRLGKFILEMTGGTNPSDAMYEALSRYGISTIVGMHMKESARGKANEHHLNIVIAGHMASDSLGMNLLLDELEKKGIDVVPCGGLIRVSRVGKKK</sequence>
<dbReference type="EMBL" id="LBPO01000001">
    <property type="protein sequence ID" value="KKP59591.1"/>
    <property type="molecule type" value="Genomic_DNA"/>
</dbReference>
<reference evidence="1 2" key="1">
    <citation type="journal article" date="2015" name="Nature">
        <title>rRNA introns, odd ribosomes, and small enigmatic genomes across a large radiation of phyla.</title>
        <authorList>
            <person name="Brown C.T."/>
            <person name="Hug L.A."/>
            <person name="Thomas B.C."/>
            <person name="Sharon I."/>
            <person name="Castelle C.J."/>
            <person name="Singh A."/>
            <person name="Wilkins M.J."/>
            <person name="Williams K.H."/>
            <person name="Banfield J.F."/>
        </authorList>
    </citation>
    <scope>NUCLEOTIDE SEQUENCE [LARGE SCALE GENOMIC DNA]</scope>
</reference>
<dbReference type="SUPFAM" id="SSF102705">
    <property type="entry name" value="NIF3 (NGG1p interacting factor 3)-like"/>
    <property type="match status" value="1"/>
</dbReference>
<comment type="caution">
    <text evidence="1">The sequence shown here is derived from an EMBL/GenBank/DDBJ whole genome shotgun (WGS) entry which is preliminary data.</text>
</comment>
<protein>
    <submittedName>
        <fullName evidence="1">NIF3 (NGG1p interacting factor 3)-like protein</fullName>
    </submittedName>
</protein>